<sequence length="693" mass="74420">MRSLIIKRAAAALALLAVSGVALAASTLQDLDFRQGPSGELEVDLDFVGAVPEVRGYRIDDPARLTIDLMETDNGLPERRYSLGIGGVQQVTALEAGSRTRLVFDLDGPLPYNTRQQGDRLRLAIGGGAADTGVATTATPSTVATTASTTEPAPRQPVSSGPSVEDIDFRRGSDGAGRLIVTFDRAGVDARVRESGRNRITAELMDVDLPRSLDQVYDVSDFGTPLQRITPLVGRNGVTLNIEGSGDYAMVSTQSGRQLTIEAQPVTRQEQERRVREQFPYTGERITLNFQDIEVRSVLAIIADFTGLNLVASDSVQGRVTLNLQDVPWDQALDLVLKSHGLASRQEGNVIVVAPAAELAQREQLELQTREQLETLAPLETEYIQVNYAKADDIAALLRGGGQAGFGLLTERGKVAVDPRTNTLLIQDTAEQIDSIMATLERLDVAVRQVQIEARIVIASDSASRELGVNWGVSGSGSRFDLGGASDGSPISGLGGLAVDFGSTDRGVGGMTSFAFGYLSGDVLLDLELRAMESDGKSYTISQPRVITANQSTAVIKQGQERAYREAAASGASAVDFKEAVLSLEVTPQITPDDRIIMDVAITNDSFGEFNPGEEPPVNTNEIETQVLVDNGETVVLGGILQTEELRNLVKTPFLGDIPVLGNLFRYTQQSDEKVELLVFITPRILDEGVALR</sequence>
<dbReference type="PANTHER" id="PTHR30604">
    <property type="entry name" value="PROTEIN TRANSPORT PROTEIN HOFQ"/>
    <property type="match status" value="1"/>
</dbReference>
<dbReference type="InterPro" id="IPR038591">
    <property type="entry name" value="NolW-like_sf"/>
</dbReference>
<dbReference type="InterPro" id="IPR021731">
    <property type="entry name" value="AMIN_dom"/>
</dbReference>
<dbReference type="InterPro" id="IPR013355">
    <property type="entry name" value="Pilus_4_PilQ"/>
</dbReference>
<dbReference type="RefSeq" id="WP_089676963.1">
    <property type="nucleotide sequence ID" value="NZ_FNIV01000002.1"/>
</dbReference>
<feature type="domain" description="Secretin/TonB short N-terminal" evidence="11">
    <location>
        <begin position="308"/>
        <end position="356"/>
    </location>
</feature>
<dbReference type="Pfam" id="PF07660">
    <property type="entry name" value="STN"/>
    <property type="match status" value="1"/>
</dbReference>
<dbReference type="InterPro" id="IPR004846">
    <property type="entry name" value="T2SS/T3SS_dom"/>
</dbReference>
<dbReference type="Proteomes" id="UP000199075">
    <property type="component" value="Unassembled WGS sequence"/>
</dbReference>
<accession>A0A1H0EJE4</accession>
<feature type="region of interest" description="Disordered" evidence="9">
    <location>
        <begin position="131"/>
        <end position="171"/>
    </location>
</feature>
<feature type="chain" id="PRO_5011507174" evidence="10">
    <location>
        <begin position="25"/>
        <end position="693"/>
    </location>
</feature>
<feature type="signal peptide" evidence="10">
    <location>
        <begin position="1"/>
        <end position="24"/>
    </location>
</feature>
<evidence type="ECO:0000256" key="6">
    <source>
        <dbReference type="ARBA" id="ARBA00023237"/>
    </source>
</evidence>
<feature type="compositionally biased region" description="Low complexity" evidence="9">
    <location>
        <begin position="131"/>
        <end position="153"/>
    </location>
</feature>
<dbReference type="Pfam" id="PF00263">
    <property type="entry name" value="Secretin"/>
    <property type="match status" value="1"/>
</dbReference>
<evidence type="ECO:0000256" key="4">
    <source>
        <dbReference type="ARBA" id="ARBA00022927"/>
    </source>
</evidence>
<reference evidence="13" key="1">
    <citation type="submission" date="2016-10" db="EMBL/GenBank/DDBJ databases">
        <authorList>
            <person name="Varghese N."/>
            <person name="Submissions S."/>
        </authorList>
    </citation>
    <scope>NUCLEOTIDE SEQUENCE [LARGE SCALE GENOMIC DNA]</scope>
    <source>
        <strain evidence="13">CGMCC 1.6444</strain>
    </source>
</reference>
<keyword evidence="5" id="KW-0472">Membrane</keyword>
<evidence type="ECO:0000256" key="7">
    <source>
        <dbReference type="RuleBase" id="RU004003"/>
    </source>
</evidence>
<keyword evidence="6" id="KW-0998">Cell outer membrane</keyword>
<keyword evidence="4" id="KW-0653">Protein transport</keyword>
<keyword evidence="2 8" id="KW-0813">Transport</keyword>
<dbReference type="Pfam" id="PF03958">
    <property type="entry name" value="Secretin_N"/>
    <property type="match status" value="1"/>
</dbReference>
<evidence type="ECO:0000313" key="12">
    <source>
        <dbReference type="EMBL" id="SDN82409.1"/>
    </source>
</evidence>
<organism evidence="12 13">
    <name type="scientific">Halomonas shengliensis</name>
    <dbReference type="NCBI Taxonomy" id="419597"/>
    <lineage>
        <taxon>Bacteria</taxon>
        <taxon>Pseudomonadati</taxon>
        <taxon>Pseudomonadota</taxon>
        <taxon>Gammaproteobacteria</taxon>
        <taxon>Oceanospirillales</taxon>
        <taxon>Halomonadaceae</taxon>
        <taxon>Halomonas</taxon>
    </lineage>
</organism>
<dbReference type="SMART" id="SM00965">
    <property type="entry name" value="STN"/>
    <property type="match status" value="1"/>
</dbReference>
<dbReference type="Gene3D" id="3.30.1370.120">
    <property type="match status" value="1"/>
</dbReference>
<dbReference type="Gene3D" id="2.60.40.3470">
    <property type="match status" value="1"/>
</dbReference>
<dbReference type="Gene3D" id="2.60.40.3500">
    <property type="match status" value="1"/>
</dbReference>
<dbReference type="STRING" id="419597.SAMN04487957_10271"/>
<evidence type="ECO:0000256" key="1">
    <source>
        <dbReference type="ARBA" id="ARBA00004370"/>
    </source>
</evidence>
<dbReference type="InterPro" id="IPR051808">
    <property type="entry name" value="Type_IV_pilus_biogenesis"/>
</dbReference>
<dbReference type="NCBIfam" id="TIGR02515">
    <property type="entry name" value="IV_pilus_PilQ"/>
    <property type="match status" value="1"/>
</dbReference>
<comment type="similarity">
    <text evidence="7">Belongs to the bacterial secretin family.</text>
</comment>
<gene>
    <name evidence="12" type="ORF">SAMN04487957_10271</name>
</gene>
<dbReference type="InterPro" id="IPR001775">
    <property type="entry name" value="GspD/PilQ"/>
</dbReference>
<evidence type="ECO:0000313" key="13">
    <source>
        <dbReference type="Proteomes" id="UP000199075"/>
    </source>
</evidence>
<evidence type="ECO:0000256" key="8">
    <source>
        <dbReference type="RuleBase" id="RU004004"/>
    </source>
</evidence>
<comment type="subcellular location">
    <subcellularLocation>
        <location evidence="8">Cell outer membrane</location>
    </subcellularLocation>
    <subcellularLocation>
        <location evidence="1">Membrane</location>
    </subcellularLocation>
</comment>
<evidence type="ECO:0000259" key="11">
    <source>
        <dbReference type="SMART" id="SM00965"/>
    </source>
</evidence>
<dbReference type="Pfam" id="PF11741">
    <property type="entry name" value="AMIN"/>
    <property type="match status" value="2"/>
</dbReference>
<dbReference type="PRINTS" id="PR00811">
    <property type="entry name" value="BCTERIALGSPD"/>
</dbReference>
<protein>
    <submittedName>
        <fullName evidence="12">Type IV pilus assembly protein PilQ</fullName>
    </submittedName>
</protein>
<evidence type="ECO:0000256" key="2">
    <source>
        <dbReference type="ARBA" id="ARBA00022448"/>
    </source>
</evidence>
<proteinExistence type="inferred from homology"/>
<name>A0A1H0EJE4_9GAMM</name>
<keyword evidence="3 10" id="KW-0732">Signal</keyword>
<dbReference type="AlphaFoldDB" id="A0A1H0EJE4"/>
<dbReference type="InterPro" id="IPR005644">
    <property type="entry name" value="NolW-like"/>
</dbReference>
<dbReference type="InterPro" id="IPR011662">
    <property type="entry name" value="Secretin/TonB_short_N"/>
</dbReference>
<evidence type="ECO:0000256" key="9">
    <source>
        <dbReference type="SAM" id="MobiDB-lite"/>
    </source>
</evidence>
<dbReference type="EMBL" id="FNIV01000002">
    <property type="protein sequence ID" value="SDN82409.1"/>
    <property type="molecule type" value="Genomic_DNA"/>
</dbReference>
<dbReference type="Gene3D" id="3.30.1370.130">
    <property type="match status" value="1"/>
</dbReference>
<dbReference type="GO" id="GO:0009279">
    <property type="term" value="C:cell outer membrane"/>
    <property type="evidence" value="ECO:0007669"/>
    <property type="project" value="UniProtKB-SubCell"/>
</dbReference>
<evidence type="ECO:0000256" key="10">
    <source>
        <dbReference type="SAM" id="SignalP"/>
    </source>
</evidence>
<dbReference type="GO" id="GO:0009306">
    <property type="term" value="P:protein secretion"/>
    <property type="evidence" value="ECO:0007669"/>
    <property type="project" value="InterPro"/>
</dbReference>
<keyword evidence="13" id="KW-1185">Reference proteome</keyword>
<dbReference type="PANTHER" id="PTHR30604:SF1">
    <property type="entry name" value="DNA UTILIZATION PROTEIN HOFQ"/>
    <property type="match status" value="1"/>
</dbReference>
<evidence type="ECO:0000256" key="3">
    <source>
        <dbReference type="ARBA" id="ARBA00022729"/>
    </source>
</evidence>
<evidence type="ECO:0000256" key="5">
    <source>
        <dbReference type="ARBA" id="ARBA00023136"/>
    </source>
</evidence>
<dbReference type="OrthoDB" id="9779724at2"/>